<dbReference type="EMBL" id="CDMG01000002">
    <property type="protein sequence ID" value="CRF52328.1"/>
    <property type="molecule type" value="Genomic_DNA"/>
</dbReference>
<evidence type="ECO:0000313" key="2">
    <source>
        <dbReference type="Proteomes" id="UP000043437"/>
    </source>
</evidence>
<dbReference type="AlphaFoldDB" id="A0A0K2Y0A6"/>
<sequence>MTLIRGTPSSPRALVLGALRVFGVCLNFYNLNKSMEHLQKHEKQIKHLE</sequence>
<accession>A0A0K2Y0A6</accession>
<reference evidence="2" key="1">
    <citation type="submission" date="2014-12" db="EMBL/GenBank/DDBJ databases">
        <authorList>
            <person name="Jaenicke S."/>
        </authorList>
    </citation>
    <scope>NUCLEOTIDE SEQUENCE [LARGE SCALE GENOMIC DNA]</scope>
</reference>
<protein>
    <submittedName>
        <fullName evidence="1">Uncharacterized protein</fullName>
    </submittedName>
</protein>
<organism evidence="1 2">
    <name type="scientific">Helicobacter ailurogastricus</name>
    <dbReference type="NCBI Taxonomy" id="1578720"/>
    <lineage>
        <taxon>Bacteria</taxon>
        <taxon>Pseudomonadati</taxon>
        <taxon>Campylobacterota</taxon>
        <taxon>Epsilonproteobacteria</taxon>
        <taxon>Campylobacterales</taxon>
        <taxon>Helicobacteraceae</taxon>
        <taxon>Helicobacter</taxon>
    </lineage>
</organism>
<gene>
    <name evidence="1" type="ORF">HAL07_04540</name>
</gene>
<name>A0A0K2Y0A6_9HELI</name>
<proteinExistence type="predicted"/>
<evidence type="ECO:0000313" key="1">
    <source>
        <dbReference type="EMBL" id="CRF52328.1"/>
    </source>
</evidence>
<dbReference type="Proteomes" id="UP000043437">
    <property type="component" value="Unassembled WGS sequence"/>
</dbReference>